<evidence type="ECO:0000313" key="2">
    <source>
        <dbReference type="EMBL" id="KRY50290.1"/>
    </source>
</evidence>
<accession>A0A0V1CM98</accession>
<dbReference type="EMBL" id="JYDI01000153">
    <property type="protein sequence ID" value="KRY50290.1"/>
    <property type="molecule type" value="Genomic_DNA"/>
</dbReference>
<evidence type="ECO:0000256" key="1">
    <source>
        <dbReference type="SAM" id="Phobius"/>
    </source>
</evidence>
<proteinExistence type="predicted"/>
<keyword evidence="1" id="KW-1133">Transmembrane helix</keyword>
<dbReference type="AlphaFoldDB" id="A0A0V1CM98"/>
<sequence>MDGRICREAACLSASQSIDHLIVNSILPILAASTIFFNSLSVYINATCCYTLLSTLKHTAGGDLKHFLKAQTNSEQYGKLPEEKKTDLRL</sequence>
<name>A0A0V1CM98_TRIBR</name>
<feature type="non-terminal residue" evidence="2">
    <location>
        <position position="90"/>
    </location>
</feature>
<feature type="transmembrane region" description="Helical" evidence="1">
    <location>
        <begin position="21"/>
        <end position="44"/>
    </location>
</feature>
<keyword evidence="1" id="KW-0472">Membrane</keyword>
<dbReference type="Proteomes" id="UP000054653">
    <property type="component" value="Unassembled WGS sequence"/>
</dbReference>
<organism evidence="2 3">
    <name type="scientific">Trichinella britovi</name>
    <name type="common">Parasitic roundworm</name>
    <dbReference type="NCBI Taxonomy" id="45882"/>
    <lineage>
        <taxon>Eukaryota</taxon>
        <taxon>Metazoa</taxon>
        <taxon>Ecdysozoa</taxon>
        <taxon>Nematoda</taxon>
        <taxon>Enoplea</taxon>
        <taxon>Dorylaimia</taxon>
        <taxon>Trichinellida</taxon>
        <taxon>Trichinellidae</taxon>
        <taxon>Trichinella</taxon>
    </lineage>
</organism>
<evidence type="ECO:0000313" key="3">
    <source>
        <dbReference type="Proteomes" id="UP000054653"/>
    </source>
</evidence>
<comment type="caution">
    <text evidence="2">The sequence shown here is derived from an EMBL/GenBank/DDBJ whole genome shotgun (WGS) entry which is preliminary data.</text>
</comment>
<keyword evidence="3" id="KW-1185">Reference proteome</keyword>
<gene>
    <name evidence="2" type="ORF">T03_17019</name>
</gene>
<protein>
    <submittedName>
        <fullName evidence="2">Uncharacterized protein</fullName>
    </submittedName>
</protein>
<reference evidence="2 3" key="1">
    <citation type="submission" date="2015-01" db="EMBL/GenBank/DDBJ databases">
        <title>Evolution of Trichinella species and genotypes.</title>
        <authorList>
            <person name="Korhonen P.K."/>
            <person name="Edoardo P."/>
            <person name="Giuseppe L.R."/>
            <person name="Gasser R.B."/>
        </authorList>
    </citation>
    <scope>NUCLEOTIDE SEQUENCE [LARGE SCALE GENOMIC DNA]</scope>
    <source>
        <strain evidence="2">ISS120</strain>
    </source>
</reference>
<keyword evidence="1" id="KW-0812">Transmembrane</keyword>